<feature type="transmembrane region" description="Helical" evidence="2">
    <location>
        <begin position="175"/>
        <end position="198"/>
    </location>
</feature>
<keyword evidence="2" id="KW-1133">Transmembrane helix</keyword>
<dbReference type="AlphaFoldDB" id="A0A9W7ACQ5"/>
<sequence length="381" mass="42066">MGDWCDFFYIHGKGCDSSLLFNVELVVLVLVAIAVIDGWMKAVKALPLMKKAKWTKLSHVQQMVAALLVIFPSVLIGQFLQTFPPTTSPDEYPDNWWTLIVSVTLYGGGCSGCFYIMMLFNLYWLQILEVKRAAFETKMREQGKEIAKLDEGKKERFGKIVLEMARAKNTYATRALVITSISFVFVIVTQSTVAFSLSEEEKLSSSPLKYGIAVTYLGPALSALYPVYQFGTLGRAAVYLYNKKSVRLQFFISFPILIFVATTYFLIAILVAFTEMTSLTTAVYVVCKLSSGLLTIASTTRIFQLLKIPLRSKAGGGFRSPKQGESPSSAKNRRNSTDLITAGLASKQSRLKCERTSAVKVAPDLTPPTTTASSVTTTTTE</sequence>
<feature type="compositionally biased region" description="Low complexity" evidence="1">
    <location>
        <begin position="367"/>
        <end position="381"/>
    </location>
</feature>
<feature type="transmembrane region" description="Helical" evidence="2">
    <location>
        <begin position="279"/>
        <end position="303"/>
    </location>
</feature>
<keyword evidence="2" id="KW-0472">Membrane</keyword>
<proteinExistence type="predicted"/>
<evidence type="ECO:0000256" key="1">
    <source>
        <dbReference type="SAM" id="MobiDB-lite"/>
    </source>
</evidence>
<accession>A0A9W7ACQ5</accession>
<protein>
    <submittedName>
        <fullName evidence="3">Uncharacterized protein</fullName>
    </submittedName>
</protein>
<evidence type="ECO:0000313" key="4">
    <source>
        <dbReference type="Proteomes" id="UP001165085"/>
    </source>
</evidence>
<evidence type="ECO:0000313" key="3">
    <source>
        <dbReference type="EMBL" id="GMH69599.1"/>
    </source>
</evidence>
<feature type="transmembrane region" description="Helical" evidence="2">
    <location>
        <begin position="210"/>
        <end position="228"/>
    </location>
</feature>
<dbReference type="Proteomes" id="UP001165085">
    <property type="component" value="Unassembled WGS sequence"/>
</dbReference>
<feature type="transmembrane region" description="Helical" evidence="2">
    <location>
        <begin position="100"/>
        <end position="125"/>
    </location>
</feature>
<feature type="region of interest" description="Disordered" evidence="1">
    <location>
        <begin position="316"/>
        <end position="381"/>
    </location>
</feature>
<comment type="caution">
    <text evidence="3">The sequence shown here is derived from an EMBL/GenBank/DDBJ whole genome shotgun (WGS) entry which is preliminary data.</text>
</comment>
<dbReference type="EMBL" id="BRXY01000134">
    <property type="protein sequence ID" value="GMH69599.1"/>
    <property type="molecule type" value="Genomic_DNA"/>
</dbReference>
<feature type="transmembrane region" description="Helical" evidence="2">
    <location>
        <begin position="248"/>
        <end position="273"/>
    </location>
</feature>
<evidence type="ECO:0000256" key="2">
    <source>
        <dbReference type="SAM" id="Phobius"/>
    </source>
</evidence>
<organism evidence="3 4">
    <name type="scientific">Triparma strigata</name>
    <dbReference type="NCBI Taxonomy" id="1606541"/>
    <lineage>
        <taxon>Eukaryota</taxon>
        <taxon>Sar</taxon>
        <taxon>Stramenopiles</taxon>
        <taxon>Ochrophyta</taxon>
        <taxon>Bolidophyceae</taxon>
        <taxon>Parmales</taxon>
        <taxon>Triparmaceae</taxon>
        <taxon>Triparma</taxon>
    </lineage>
</organism>
<keyword evidence="2" id="KW-0812">Transmembrane</keyword>
<reference evidence="4" key="1">
    <citation type="journal article" date="2023" name="Commun. Biol.">
        <title>Genome analysis of Parmales, the sister group of diatoms, reveals the evolutionary specialization of diatoms from phago-mixotrophs to photoautotrophs.</title>
        <authorList>
            <person name="Ban H."/>
            <person name="Sato S."/>
            <person name="Yoshikawa S."/>
            <person name="Yamada K."/>
            <person name="Nakamura Y."/>
            <person name="Ichinomiya M."/>
            <person name="Sato N."/>
            <person name="Blanc-Mathieu R."/>
            <person name="Endo H."/>
            <person name="Kuwata A."/>
            <person name="Ogata H."/>
        </authorList>
    </citation>
    <scope>NUCLEOTIDE SEQUENCE [LARGE SCALE GENOMIC DNA]</scope>
    <source>
        <strain evidence="4">NIES 3701</strain>
    </source>
</reference>
<feature type="transmembrane region" description="Helical" evidence="2">
    <location>
        <begin position="60"/>
        <end position="80"/>
    </location>
</feature>
<keyword evidence="4" id="KW-1185">Reference proteome</keyword>
<name>A0A9W7ACQ5_9STRA</name>
<dbReference type="OrthoDB" id="198140at2759"/>
<feature type="transmembrane region" description="Helical" evidence="2">
    <location>
        <begin position="20"/>
        <end position="39"/>
    </location>
</feature>
<gene>
    <name evidence="3" type="ORF">TrST_g3766</name>
</gene>